<feature type="repeat" description="ANK" evidence="3">
    <location>
        <begin position="961"/>
        <end position="993"/>
    </location>
</feature>
<feature type="compositionally biased region" description="Low complexity" evidence="4">
    <location>
        <begin position="52"/>
        <end position="65"/>
    </location>
</feature>
<feature type="repeat" description="ANK" evidence="3">
    <location>
        <begin position="125"/>
        <end position="157"/>
    </location>
</feature>
<feature type="repeat" description="ANK" evidence="3">
    <location>
        <begin position="589"/>
        <end position="621"/>
    </location>
</feature>
<evidence type="ECO:0000256" key="2">
    <source>
        <dbReference type="ARBA" id="ARBA00023043"/>
    </source>
</evidence>
<feature type="repeat" description="ANK" evidence="3">
    <location>
        <begin position="897"/>
        <end position="927"/>
    </location>
</feature>
<evidence type="ECO:0000256" key="4">
    <source>
        <dbReference type="SAM" id="MobiDB-lite"/>
    </source>
</evidence>
<accession>A0AAW0QHI9</accession>
<dbReference type="Pfam" id="PF13637">
    <property type="entry name" value="Ank_4"/>
    <property type="match status" value="2"/>
</dbReference>
<feature type="repeat" description="ANK" evidence="3">
    <location>
        <begin position="688"/>
        <end position="720"/>
    </location>
</feature>
<evidence type="ECO:0000256" key="1">
    <source>
        <dbReference type="ARBA" id="ARBA00022737"/>
    </source>
</evidence>
<feature type="repeat" description="ANK" evidence="3">
    <location>
        <begin position="425"/>
        <end position="457"/>
    </location>
</feature>
<feature type="repeat" description="ANK" evidence="3">
    <location>
        <begin position="829"/>
        <end position="861"/>
    </location>
</feature>
<sequence>MEGHSASSRMALRMQRQDLRMRHIEQRMKRQELRFRHEKGRMMSRPRGASQEGSGSSAVSEPSSELELSSDLGKRLILNRYAITNRKINLGDALVWAASQNLDEEVQLLIRQGADVNFVKMDGEERRTALINAAEYGFCSIISMLADAGARLDERDEAEKTALLCAVWFGHLQAVELLAKLGASVTRRDEEGDGMLHLAAMEGYTDIISLACSSMEVEVNALNQYQRTPAHEACRDGKLSALKVLVSFGAKIDMKDDRNYTPLHEAAEGGHTEIVEYLLEHGADPMAADSEGETPLHVAARGESKAMVQILLEYNADIEIRNTRPERHSPIMSAAMAGCTGIVSILIEHGADSLATDSDGDSLLHLAVHSNSYETIQLLMESGADIEVSNNRKSTPLILAAEQGKKDAIHWLVRFGARLDQQDVEGETALHWAVNNQDRLLIGYLMKQQADIEIKDCMGMSVLMAAAARGNKDIVSLLLGSNANVAAKDTEGNTALHLAAQEGWTDLVRLLIDNGADPAAATTDGRRSEKLARDNGHDDTAALLAKYTLEQSEKLRLATLVSAAAKGNVAILARLLEKGDVAVNELDSNGRSALSTAAENGHLQSIELLISRGSHVDGRDATGETALWWASWNGHTQVVKRLLELKASTEVCDSDKQSPLCAAAQRGHDLTVSILVGCGGDVNSVTVYGKTPLMFATIAGNLQMVQLLVDNGAEVEYSHRDTTAVSLADATDHEDIAEFLRNAIETPMSAESGDSRQSEHAETPLSAALLEAAQVGQAAEILRLIKAGADPNGKSSGVTPLVSAAHAGHTKAVEVLLNSGAKVDLAEEDGYAALGYAAASEHLGIIRVLHERNANLDRLEKWKQTPISYAAAKGNEKAVRLLLDLGARADTQDKWFRTPLWFAAKNGHMEVVSALLENRSNIECADYWGRTPLIMAVQAGNWGLCNMLLEKGAPMRTESEGNHSPLSLAAQEGHESIVGLLIDHGAHLNHEAAECRTPLILAAREGHAMAVRILVEMGADTNRRDIHNRTALSYAKESNHELVVKLLSQAGTLRGGNERALQKMEHKNVKKRMQHQYVPLSKGFIRILELHPGKTGDPISFELHNVDLAKDYSLPFEALSYEWKGKVGSVPVQCNQDRLLITPNCVSAIERLRYQDKTRMLWIDAICINQEDKKSAAASIPTLAHAYEEALKSEAYLLQATENERFFVLQQAPVLQQAVDAINNKELVVDGWAELVTRSYFQRAWIFQEIILAGSRGLVMCGSFSSPWDTFNAALNGYLAWRYNDFNFDVELHHQLKLSINNFKDNGRLLFNTAIINMSSLGCSDARDRVFATLGIVEPGTAPDADYTKTVQEVFLEANRIFARSGHFLIVAAVPITEEKETFEILKPVVQAMEKQHRGVHDLYPFVGRSSPDAGTTENESQPRQNTYGGALLGAIFQSDISSESQLYFGSYLAWKISQDDDIPGDHVSKSPHHIFRVVLPPGTLGPRSPIPSILMCAEAWREGICLSYGPRVGVDMEVALMGDARHLIALRKHTEGSDEWYERGGEVFFYGWSEQNIQTLQDIDEDAEVVRLELR</sequence>
<feature type="repeat" description="ANK" evidence="3">
    <location>
        <begin position="862"/>
        <end position="894"/>
    </location>
</feature>
<feature type="repeat" description="ANK" evidence="3">
    <location>
        <begin position="491"/>
        <end position="523"/>
    </location>
</feature>
<dbReference type="Proteomes" id="UP001392437">
    <property type="component" value="Unassembled WGS sequence"/>
</dbReference>
<keyword evidence="1" id="KW-0677">Repeat</keyword>
<dbReference type="Pfam" id="PF06985">
    <property type="entry name" value="HET"/>
    <property type="match status" value="1"/>
</dbReference>
<evidence type="ECO:0000313" key="6">
    <source>
        <dbReference type="EMBL" id="KAK8104904.1"/>
    </source>
</evidence>
<dbReference type="SUPFAM" id="SSF48403">
    <property type="entry name" value="Ankyrin repeat"/>
    <property type="match status" value="3"/>
</dbReference>
<reference evidence="6 7" key="1">
    <citation type="submission" date="2023-01" db="EMBL/GenBank/DDBJ databases">
        <title>Analysis of 21 Apiospora genomes using comparative genomics revels a genus with tremendous synthesis potential of carbohydrate active enzymes and secondary metabolites.</title>
        <authorList>
            <person name="Sorensen T."/>
        </authorList>
    </citation>
    <scope>NUCLEOTIDE SEQUENCE [LARGE SCALE GENOMIC DNA]</scope>
    <source>
        <strain evidence="6 7">CBS 117206</strain>
    </source>
</reference>
<feature type="repeat" description="ANK" evidence="3">
    <location>
        <begin position="392"/>
        <end position="424"/>
    </location>
</feature>
<evidence type="ECO:0000259" key="5">
    <source>
        <dbReference type="Pfam" id="PF06985"/>
    </source>
</evidence>
<dbReference type="EMBL" id="JAQQWP010000008">
    <property type="protein sequence ID" value="KAK8104904.1"/>
    <property type="molecule type" value="Genomic_DNA"/>
</dbReference>
<feature type="domain" description="Heterokaryon incompatibility" evidence="5">
    <location>
        <begin position="1116"/>
        <end position="1249"/>
    </location>
</feature>
<dbReference type="Gene3D" id="1.25.40.20">
    <property type="entry name" value="Ankyrin repeat-containing domain"/>
    <property type="match status" value="6"/>
</dbReference>
<keyword evidence="2 3" id="KW-0040">ANK repeat</keyword>
<feature type="repeat" description="ANK" evidence="3">
    <location>
        <begin position="622"/>
        <end position="654"/>
    </location>
</feature>
<dbReference type="PROSITE" id="PS50297">
    <property type="entry name" value="ANK_REP_REGION"/>
    <property type="match status" value="15"/>
</dbReference>
<dbReference type="PROSITE" id="PS50088">
    <property type="entry name" value="ANK_REPEAT"/>
    <property type="match status" value="21"/>
</dbReference>
<comment type="caution">
    <text evidence="6">The sequence shown here is derived from an EMBL/GenBank/DDBJ whole genome shotgun (WGS) entry which is preliminary data.</text>
</comment>
<dbReference type="Pfam" id="PF12796">
    <property type="entry name" value="Ank_2"/>
    <property type="match status" value="8"/>
</dbReference>
<dbReference type="InterPro" id="IPR010730">
    <property type="entry name" value="HET"/>
</dbReference>
<proteinExistence type="predicted"/>
<gene>
    <name evidence="6" type="ORF">PG999_008263</name>
</gene>
<evidence type="ECO:0000256" key="3">
    <source>
        <dbReference type="PROSITE-ProRule" id="PRU00023"/>
    </source>
</evidence>
<feature type="region of interest" description="Disordered" evidence="4">
    <location>
        <begin position="27"/>
        <end position="65"/>
    </location>
</feature>
<name>A0AAW0QHI9_9PEZI</name>
<feature type="repeat" description="ANK" evidence="3">
    <location>
        <begin position="796"/>
        <end position="828"/>
    </location>
</feature>
<keyword evidence="7" id="KW-1185">Reference proteome</keyword>
<dbReference type="InterPro" id="IPR002110">
    <property type="entry name" value="Ankyrin_rpt"/>
</dbReference>
<feature type="repeat" description="ANK" evidence="3">
    <location>
        <begin position="928"/>
        <end position="960"/>
    </location>
</feature>
<protein>
    <submittedName>
        <fullName evidence="6">Heterokaryon incompatibility protein-domain-containing protein</fullName>
    </submittedName>
</protein>
<organism evidence="6 7">
    <name type="scientific">Apiospora kogelbergensis</name>
    <dbReference type="NCBI Taxonomy" id="1337665"/>
    <lineage>
        <taxon>Eukaryota</taxon>
        <taxon>Fungi</taxon>
        <taxon>Dikarya</taxon>
        <taxon>Ascomycota</taxon>
        <taxon>Pezizomycotina</taxon>
        <taxon>Sordariomycetes</taxon>
        <taxon>Xylariomycetidae</taxon>
        <taxon>Amphisphaeriales</taxon>
        <taxon>Apiosporaceae</taxon>
        <taxon>Apiospora</taxon>
    </lineage>
</organism>
<feature type="repeat" description="ANK" evidence="3">
    <location>
        <begin position="458"/>
        <end position="490"/>
    </location>
</feature>
<feature type="repeat" description="ANK" evidence="3">
    <location>
        <begin position="291"/>
        <end position="323"/>
    </location>
</feature>
<dbReference type="PANTHER" id="PTHR24198:SF194">
    <property type="entry name" value="INVERSIN-A"/>
    <property type="match status" value="1"/>
</dbReference>
<feature type="repeat" description="ANK" evidence="3">
    <location>
        <begin position="225"/>
        <end position="257"/>
    </location>
</feature>
<feature type="repeat" description="ANK" evidence="3">
    <location>
        <begin position="258"/>
        <end position="290"/>
    </location>
</feature>
<evidence type="ECO:0000313" key="7">
    <source>
        <dbReference type="Proteomes" id="UP001392437"/>
    </source>
</evidence>
<feature type="repeat" description="ANK" evidence="3">
    <location>
        <begin position="326"/>
        <end position="358"/>
    </location>
</feature>
<feature type="repeat" description="ANK" evidence="3">
    <location>
        <begin position="359"/>
        <end position="391"/>
    </location>
</feature>
<dbReference type="PRINTS" id="PR01415">
    <property type="entry name" value="ANKYRIN"/>
</dbReference>
<feature type="repeat" description="ANK" evidence="3">
    <location>
        <begin position="158"/>
        <end position="190"/>
    </location>
</feature>
<dbReference type="InterPro" id="IPR036770">
    <property type="entry name" value="Ankyrin_rpt-contain_sf"/>
</dbReference>
<feature type="repeat" description="ANK" evidence="3">
    <location>
        <begin position="994"/>
        <end position="1026"/>
    </location>
</feature>
<dbReference type="SMART" id="SM00248">
    <property type="entry name" value="ANK"/>
    <property type="match status" value="27"/>
</dbReference>
<dbReference type="PANTHER" id="PTHR24198">
    <property type="entry name" value="ANKYRIN REPEAT AND PROTEIN KINASE DOMAIN-CONTAINING PROTEIN"/>
    <property type="match status" value="1"/>
</dbReference>